<proteinExistence type="predicted"/>
<name>A0A0W0VG24_9GAMM</name>
<organism evidence="1 2">
    <name type="scientific">Legionella lansingensis</name>
    <dbReference type="NCBI Taxonomy" id="45067"/>
    <lineage>
        <taxon>Bacteria</taxon>
        <taxon>Pseudomonadati</taxon>
        <taxon>Pseudomonadota</taxon>
        <taxon>Gammaproteobacteria</taxon>
        <taxon>Legionellales</taxon>
        <taxon>Legionellaceae</taxon>
        <taxon>Legionella</taxon>
    </lineage>
</organism>
<gene>
    <name evidence="1" type="ORF">Llan_2272</name>
</gene>
<accession>A0A0W0VG24</accession>
<evidence type="ECO:0000313" key="2">
    <source>
        <dbReference type="Proteomes" id="UP000054869"/>
    </source>
</evidence>
<comment type="caution">
    <text evidence="1">The sequence shown here is derived from an EMBL/GenBank/DDBJ whole genome shotgun (WGS) entry which is preliminary data.</text>
</comment>
<dbReference type="PATRIC" id="fig|45067.4.peg.2383"/>
<protein>
    <submittedName>
        <fullName evidence="1">Uncharacterized protein</fullName>
    </submittedName>
</protein>
<evidence type="ECO:0000313" key="1">
    <source>
        <dbReference type="EMBL" id="KTD19072.1"/>
    </source>
</evidence>
<sequence>MAVISKIEFNEGKTDITTNEFYQMALQLVTVGSKIAESTVNLSILKGLQHAGEYLTEWAEDKSEKDILLAPLSQFHASLSKRIEYIEAETSYAAIIEEAKEKKNYKEAAGRLFELAQTKKEKKETMITSYMPPQMAEGERIQAIAKATETKLEELFHEAFKTDIGLESAELLQGDAAKTASGLTGSVTKAVVGGVAGLAKGLLPKAFGINEMAEGKLKELGDKYLTNPATEKVESTLDQTEGKNRATLLQFFLSLEKTERQAVAKAFSELLAATFPYAMEHMVVNQYDAASMDKIANKLVETSLYRCSKQGTNETNGNRKSSNTN</sequence>
<keyword evidence="2" id="KW-1185">Reference proteome</keyword>
<dbReference type="AlphaFoldDB" id="A0A0W0VG24"/>
<dbReference type="EMBL" id="LNYI01000056">
    <property type="protein sequence ID" value="KTD19072.1"/>
    <property type="molecule type" value="Genomic_DNA"/>
</dbReference>
<reference evidence="1 2" key="1">
    <citation type="submission" date="2015-11" db="EMBL/GenBank/DDBJ databases">
        <title>Genomic analysis of 38 Legionella species identifies large and diverse effector repertoires.</title>
        <authorList>
            <person name="Burstein D."/>
            <person name="Amaro F."/>
            <person name="Zusman T."/>
            <person name="Lifshitz Z."/>
            <person name="Cohen O."/>
            <person name="Gilbert J.A."/>
            <person name="Pupko T."/>
            <person name="Shuman H.A."/>
            <person name="Segal G."/>
        </authorList>
    </citation>
    <scope>NUCLEOTIDE SEQUENCE [LARGE SCALE GENOMIC DNA]</scope>
    <source>
        <strain evidence="1 2">ATCC 49751</strain>
    </source>
</reference>
<dbReference type="Proteomes" id="UP000054869">
    <property type="component" value="Unassembled WGS sequence"/>
</dbReference>